<name>A0AAX4KZE3_9CREN</name>
<protein>
    <submittedName>
        <fullName evidence="1">Uncharacterized protein</fullName>
    </submittedName>
</protein>
<sequence length="133" mass="15736">MDSLDDCEIDCGFVISEKKRRLLEKRLYEEIKPLLENRNVPFMKFCDILNYVCHNPNEYSCLQCYDANLMDYVTNVCATSCENKSRESFCFEIQDIYFNVIAESGDEIIIVTFYIISDPKDFKNKCNDRFIEK</sequence>
<organism evidence="1 2">
    <name type="scientific">Sulfolobus tengchongensis</name>
    <dbReference type="NCBI Taxonomy" id="207809"/>
    <lineage>
        <taxon>Archaea</taxon>
        <taxon>Thermoproteota</taxon>
        <taxon>Thermoprotei</taxon>
        <taxon>Sulfolobales</taxon>
        <taxon>Sulfolobaceae</taxon>
        <taxon>Sulfolobus</taxon>
    </lineage>
</organism>
<gene>
    <name evidence="1" type="ORF">V6M85_12480</name>
</gene>
<reference evidence="1 2" key="1">
    <citation type="submission" date="2024-02" db="EMBL/GenBank/DDBJ databases">
        <title>STSV induces naive adaptation in Sulfolobus.</title>
        <authorList>
            <person name="Xiang X."/>
            <person name="Song M."/>
        </authorList>
    </citation>
    <scope>NUCLEOTIDE SEQUENCE [LARGE SCALE GENOMIC DNA]</scope>
    <source>
        <strain evidence="1 2">RT2</strain>
    </source>
</reference>
<keyword evidence="2" id="KW-1185">Reference proteome</keyword>
<accession>A0AAX4KZE3</accession>
<dbReference type="Proteomes" id="UP001432202">
    <property type="component" value="Chromosome"/>
</dbReference>
<evidence type="ECO:0000313" key="2">
    <source>
        <dbReference type="Proteomes" id="UP001432202"/>
    </source>
</evidence>
<dbReference type="RefSeq" id="WP_338600705.1">
    <property type="nucleotide sequence ID" value="NZ_CP146016.1"/>
</dbReference>
<dbReference type="GeneID" id="89337599"/>
<dbReference type="EMBL" id="CP146016">
    <property type="protein sequence ID" value="WWQ60244.1"/>
    <property type="molecule type" value="Genomic_DNA"/>
</dbReference>
<proteinExistence type="predicted"/>
<evidence type="ECO:0000313" key="1">
    <source>
        <dbReference type="EMBL" id="WWQ60244.1"/>
    </source>
</evidence>
<dbReference type="AlphaFoldDB" id="A0AAX4KZE3"/>